<proteinExistence type="predicted"/>
<evidence type="ECO:0000256" key="1">
    <source>
        <dbReference type="SAM" id="MobiDB-lite"/>
    </source>
</evidence>
<dbReference type="EMBL" id="JAWDGP010002122">
    <property type="protein sequence ID" value="KAK3785553.1"/>
    <property type="molecule type" value="Genomic_DNA"/>
</dbReference>
<feature type="region of interest" description="Disordered" evidence="1">
    <location>
        <begin position="35"/>
        <end position="70"/>
    </location>
</feature>
<name>A0AAE1ADE9_9GAST</name>
<accession>A0AAE1ADE9</accession>
<gene>
    <name evidence="2" type="ORF">RRG08_057407</name>
</gene>
<protein>
    <submittedName>
        <fullName evidence="2">Uncharacterized protein</fullName>
    </submittedName>
</protein>
<organism evidence="2 3">
    <name type="scientific">Elysia crispata</name>
    <name type="common">lettuce slug</name>
    <dbReference type="NCBI Taxonomy" id="231223"/>
    <lineage>
        <taxon>Eukaryota</taxon>
        <taxon>Metazoa</taxon>
        <taxon>Spiralia</taxon>
        <taxon>Lophotrochozoa</taxon>
        <taxon>Mollusca</taxon>
        <taxon>Gastropoda</taxon>
        <taxon>Heterobranchia</taxon>
        <taxon>Euthyneura</taxon>
        <taxon>Panpulmonata</taxon>
        <taxon>Sacoglossa</taxon>
        <taxon>Placobranchoidea</taxon>
        <taxon>Plakobranchidae</taxon>
        <taxon>Elysia</taxon>
    </lineage>
</organism>
<sequence>MAATLKSCDIIHTSRTSLASPADVNQDRERLMENATTQWRPRLHHVVSPTVDAGKENNTKPPCCVPHKAPYSATNKRMRFSSLLNVMRKYRPVRRETIKDPQEIYKTDTKHVSGNWASQRIVGKQGYKRLTFSAE</sequence>
<evidence type="ECO:0000313" key="2">
    <source>
        <dbReference type="EMBL" id="KAK3785553.1"/>
    </source>
</evidence>
<evidence type="ECO:0000313" key="3">
    <source>
        <dbReference type="Proteomes" id="UP001283361"/>
    </source>
</evidence>
<comment type="caution">
    <text evidence="2">The sequence shown here is derived from an EMBL/GenBank/DDBJ whole genome shotgun (WGS) entry which is preliminary data.</text>
</comment>
<dbReference type="AlphaFoldDB" id="A0AAE1ADE9"/>
<keyword evidence="3" id="KW-1185">Reference proteome</keyword>
<reference evidence="2" key="1">
    <citation type="journal article" date="2023" name="G3 (Bethesda)">
        <title>A reference genome for the long-term kleptoplast-retaining sea slug Elysia crispata morphotype clarki.</title>
        <authorList>
            <person name="Eastman K.E."/>
            <person name="Pendleton A.L."/>
            <person name="Shaikh M.A."/>
            <person name="Suttiyut T."/>
            <person name="Ogas R."/>
            <person name="Tomko P."/>
            <person name="Gavelis G."/>
            <person name="Widhalm J.R."/>
            <person name="Wisecaver J.H."/>
        </authorList>
    </citation>
    <scope>NUCLEOTIDE SEQUENCE</scope>
    <source>
        <strain evidence="2">ECLA1</strain>
    </source>
</reference>
<dbReference type="Proteomes" id="UP001283361">
    <property type="component" value="Unassembled WGS sequence"/>
</dbReference>